<evidence type="ECO:0000313" key="4">
    <source>
        <dbReference type="Proteomes" id="UP000051574"/>
    </source>
</evidence>
<dbReference type="AlphaFoldDB" id="A0A0T6AVX5"/>
<dbReference type="FunFam" id="2.70.98.30:FF:000003">
    <property type="entry name" value="Alpha-mannosidase"/>
    <property type="match status" value="1"/>
</dbReference>
<keyword evidence="4" id="KW-1185">Reference proteome</keyword>
<feature type="non-terminal residue" evidence="3">
    <location>
        <position position="325"/>
    </location>
</feature>
<dbReference type="SUPFAM" id="SSF74650">
    <property type="entry name" value="Galactose mutarotase-like"/>
    <property type="match status" value="1"/>
</dbReference>
<protein>
    <submittedName>
        <fullName evidence="3">Glycoside hydrolase</fullName>
    </submittedName>
</protein>
<dbReference type="GO" id="GO:0006013">
    <property type="term" value="P:mannose metabolic process"/>
    <property type="evidence" value="ECO:0007669"/>
    <property type="project" value="InterPro"/>
</dbReference>
<feature type="domain" description="Glycosyl hydrolases family 38 C-terminal" evidence="2">
    <location>
        <begin position="267"/>
        <end position="324"/>
    </location>
</feature>
<sequence>MYYIGSRGNNNGFDNRASGAYIFRPSIAYPNAISFGSSVNVTYYTGDLVDEVHQTFSSWAKQIIRLYKDTDYVEFDWLVGPINTSDDKGREIISRFSTSLNTNDLFYTDANGREMIERRRDYRNTYTYTDEEPVAGNYYPVTSKIQLKDTTQNIEFAILNDRAQGGTSLASGQVELMIHRRLLDDDAFGVGEALDEEQFGIGLVARGQHYITLGPSTVNSGKTSSAIQRDIAQKKLLAPWTFVTSITELWNNINKEFSGLTRALPDNVQILTLEPWKVTEKSILLRLEHVLEKNEDPTLSETVTVNLDGLFSYFDITNIQEMTLD</sequence>
<dbReference type="Gene3D" id="2.60.40.1360">
    <property type="match status" value="1"/>
</dbReference>
<dbReference type="GO" id="GO:0005764">
    <property type="term" value="C:lysosome"/>
    <property type="evidence" value="ECO:0007669"/>
    <property type="project" value="TreeGrafter"/>
</dbReference>
<evidence type="ECO:0000259" key="2">
    <source>
        <dbReference type="Pfam" id="PF17677"/>
    </source>
</evidence>
<dbReference type="OrthoDB" id="2016903at2759"/>
<dbReference type="InterPro" id="IPR050843">
    <property type="entry name" value="Glycosyl_Hydrlase_38"/>
</dbReference>
<dbReference type="InterPro" id="IPR041147">
    <property type="entry name" value="GH38_C"/>
</dbReference>
<accession>A0A0T6AVX5</accession>
<comment type="caution">
    <text evidence="3">The sequence shown here is derived from an EMBL/GenBank/DDBJ whole genome shotgun (WGS) entry which is preliminary data.</text>
</comment>
<dbReference type="GO" id="GO:0004559">
    <property type="term" value="F:alpha-mannosidase activity"/>
    <property type="evidence" value="ECO:0007669"/>
    <property type="project" value="InterPro"/>
</dbReference>
<dbReference type="Proteomes" id="UP000051574">
    <property type="component" value="Unassembled WGS sequence"/>
</dbReference>
<dbReference type="Gene3D" id="2.70.98.30">
    <property type="entry name" value="Golgi alpha-mannosidase II, domain 4"/>
    <property type="match status" value="1"/>
</dbReference>
<dbReference type="InterPro" id="IPR011682">
    <property type="entry name" value="Glyco_hydro_38_C"/>
</dbReference>
<dbReference type="PANTHER" id="PTHR11607:SF3">
    <property type="entry name" value="LYSOSOMAL ALPHA-MANNOSIDASE"/>
    <property type="match status" value="1"/>
</dbReference>
<dbReference type="GO" id="GO:0030246">
    <property type="term" value="F:carbohydrate binding"/>
    <property type="evidence" value="ECO:0007669"/>
    <property type="project" value="InterPro"/>
</dbReference>
<name>A0A0T6AVX5_9SCAR</name>
<proteinExistence type="predicted"/>
<dbReference type="Pfam" id="PF07748">
    <property type="entry name" value="Glyco_hydro_38C"/>
    <property type="match status" value="1"/>
</dbReference>
<feature type="domain" description="Glycosyl hydrolase family 38 C-terminal" evidence="1">
    <location>
        <begin position="16"/>
        <end position="187"/>
    </location>
</feature>
<evidence type="ECO:0000259" key="1">
    <source>
        <dbReference type="Pfam" id="PF07748"/>
    </source>
</evidence>
<reference evidence="3 4" key="1">
    <citation type="submission" date="2015-09" db="EMBL/GenBank/DDBJ databases">
        <title>Draft genome of the scarab beetle Oryctes borbonicus.</title>
        <authorList>
            <person name="Meyer J.M."/>
            <person name="Markov G.V."/>
            <person name="Baskaran P."/>
            <person name="Herrmann M."/>
            <person name="Sommer R.J."/>
            <person name="Roedelsperger C."/>
        </authorList>
    </citation>
    <scope>NUCLEOTIDE SEQUENCE [LARGE SCALE GENOMIC DNA]</scope>
    <source>
        <strain evidence="3">OB123</strain>
        <tissue evidence="3">Whole animal</tissue>
    </source>
</reference>
<keyword evidence="3" id="KW-0378">Hydrolase</keyword>
<dbReference type="InterPro" id="IPR011013">
    <property type="entry name" value="Gal_mutarotase_sf_dom"/>
</dbReference>
<dbReference type="Pfam" id="PF17677">
    <property type="entry name" value="Glyco_hydro38C2"/>
    <property type="match status" value="1"/>
</dbReference>
<dbReference type="PANTHER" id="PTHR11607">
    <property type="entry name" value="ALPHA-MANNOSIDASE"/>
    <property type="match status" value="1"/>
</dbReference>
<dbReference type="EMBL" id="LJIG01022696">
    <property type="protein sequence ID" value="KRT79202.1"/>
    <property type="molecule type" value="Genomic_DNA"/>
</dbReference>
<gene>
    <name evidence="3" type="ORF">AMK59_8294</name>
</gene>
<organism evidence="3 4">
    <name type="scientific">Oryctes borbonicus</name>
    <dbReference type="NCBI Taxonomy" id="1629725"/>
    <lineage>
        <taxon>Eukaryota</taxon>
        <taxon>Metazoa</taxon>
        <taxon>Ecdysozoa</taxon>
        <taxon>Arthropoda</taxon>
        <taxon>Hexapoda</taxon>
        <taxon>Insecta</taxon>
        <taxon>Pterygota</taxon>
        <taxon>Neoptera</taxon>
        <taxon>Endopterygota</taxon>
        <taxon>Coleoptera</taxon>
        <taxon>Polyphaga</taxon>
        <taxon>Scarabaeiformia</taxon>
        <taxon>Scarabaeidae</taxon>
        <taxon>Dynastinae</taxon>
        <taxon>Oryctes</taxon>
    </lineage>
</organism>
<evidence type="ECO:0000313" key="3">
    <source>
        <dbReference type="EMBL" id="KRT79202.1"/>
    </source>
</evidence>